<organism evidence="3 4">
    <name type="scientific">Rheinheimera muenzenbergensis</name>
    <dbReference type="NCBI Taxonomy" id="1193628"/>
    <lineage>
        <taxon>Bacteria</taxon>
        <taxon>Pseudomonadati</taxon>
        <taxon>Pseudomonadota</taxon>
        <taxon>Gammaproteobacteria</taxon>
        <taxon>Chromatiales</taxon>
        <taxon>Chromatiaceae</taxon>
        <taxon>Rheinheimera</taxon>
    </lineage>
</organism>
<dbReference type="InterPro" id="IPR036388">
    <property type="entry name" value="WH-like_DNA-bd_sf"/>
</dbReference>
<dbReference type="EMBL" id="JALAAR010000001">
    <property type="protein sequence ID" value="MEH8015744.1"/>
    <property type="molecule type" value="Genomic_DNA"/>
</dbReference>
<evidence type="ECO:0000313" key="4">
    <source>
        <dbReference type="Proteomes" id="UP001375382"/>
    </source>
</evidence>
<keyword evidence="4" id="KW-1185">Reference proteome</keyword>
<dbReference type="SUPFAM" id="SSF46785">
    <property type="entry name" value="Winged helix' DNA-binding domain"/>
    <property type="match status" value="1"/>
</dbReference>
<sequence>MLASNSKQNKALNLRLVLSYIATLSPISRAEIARISGLTKQTITNMVDELLAAALVTEVGVKKDGVVGKPSKMLALCASGTYSVGIRVFEHYCVLALFNLTNQKLAQSRIARSDDLPQALNQAVITLLSQHQLSIASLLGIGLSFADQADQHYPNHQARLDFVQQLANTSGQPVTLETTASACAACHMLYGEARGLNSFVYVHLGRQIESTVVFGRRIMLGHNQLSGHLGEIFVSAETSSKDGELGRLNDFASLSALQQLSRQSELDLDSLTSLMQQQPQLIDKWLEHAAEPMRIAIHMLESVFNSQTIIFGGDVTTELLDLFIARLRPLIPSIAQFGSRDVPRMIKTPNVYDIAISGIATLPLHSALDMDRPYSACLPQFSALTSKQALLYLNDSQQN</sequence>
<accession>A0ABU8C1E9</accession>
<dbReference type="SUPFAM" id="SSF53067">
    <property type="entry name" value="Actin-like ATPase domain"/>
    <property type="match status" value="1"/>
</dbReference>
<dbReference type="Pfam" id="PF12802">
    <property type="entry name" value="MarR_2"/>
    <property type="match status" value="1"/>
</dbReference>
<reference evidence="3 4" key="1">
    <citation type="journal article" date="2023" name="Ecotoxicol. Environ. Saf.">
        <title>Mercury remediation potential of mercury-resistant strain Rheinheimera metallidurans sp. nov. isolated from a municipal waste dumping site.</title>
        <authorList>
            <person name="Yadav V."/>
            <person name="Manjhi A."/>
            <person name="Vadakedath N."/>
        </authorList>
    </citation>
    <scope>NUCLEOTIDE SEQUENCE [LARGE SCALE GENOMIC DNA]</scope>
    <source>
        <strain evidence="3 4">E-49</strain>
    </source>
</reference>
<name>A0ABU8C1E9_9GAMM</name>
<feature type="domain" description="HTH marR-type" evidence="2">
    <location>
        <begin position="17"/>
        <end position="65"/>
    </location>
</feature>
<comment type="similarity">
    <text evidence="1">Belongs to the ROK (NagC/XylR) family.</text>
</comment>
<evidence type="ECO:0000259" key="2">
    <source>
        <dbReference type="Pfam" id="PF12802"/>
    </source>
</evidence>
<dbReference type="InterPro" id="IPR043129">
    <property type="entry name" value="ATPase_NBD"/>
</dbReference>
<dbReference type="RefSeq" id="WP_335734164.1">
    <property type="nucleotide sequence ID" value="NZ_JALAAR010000001.1"/>
</dbReference>
<dbReference type="PANTHER" id="PTHR18964">
    <property type="entry name" value="ROK (REPRESSOR, ORF, KINASE) FAMILY"/>
    <property type="match status" value="1"/>
</dbReference>
<dbReference type="PANTHER" id="PTHR18964:SF149">
    <property type="entry name" value="BIFUNCTIONAL UDP-N-ACETYLGLUCOSAMINE 2-EPIMERASE_N-ACETYLMANNOSAMINE KINASE"/>
    <property type="match status" value="1"/>
</dbReference>
<gene>
    <name evidence="3" type="ORF">MN202_00735</name>
</gene>
<dbReference type="Pfam" id="PF00480">
    <property type="entry name" value="ROK"/>
    <property type="match status" value="1"/>
</dbReference>
<proteinExistence type="inferred from homology"/>
<dbReference type="InterPro" id="IPR000600">
    <property type="entry name" value="ROK"/>
</dbReference>
<dbReference type="Gene3D" id="1.10.10.10">
    <property type="entry name" value="Winged helix-like DNA-binding domain superfamily/Winged helix DNA-binding domain"/>
    <property type="match status" value="1"/>
</dbReference>
<dbReference type="InterPro" id="IPR000835">
    <property type="entry name" value="HTH_MarR-typ"/>
</dbReference>
<protein>
    <submittedName>
        <fullName evidence="3">ROK family transcriptional regulator</fullName>
    </submittedName>
</protein>
<dbReference type="InterPro" id="IPR036390">
    <property type="entry name" value="WH_DNA-bd_sf"/>
</dbReference>
<dbReference type="Gene3D" id="3.30.420.40">
    <property type="match status" value="2"/>
</dbReference>
<evidence type="ECO:0000313" key="3">
    <source>
        <dbReference type="EMBL" id="MEH8015744.1"/>
    </source>
</evidence>
<evidence type="ECO:0000256" key="1">
    <source>
        <dbReference type="ARBA" id="ARBA00006479"/>
    </source>
</evidence>
<dbReference type="Proteomes" id="UP001375382">
    <property type="component" value="Unassembled WGS sequence"/>
</dbReference>
<comment type="caution">
    <text evidence="3">The sequence shown here is derived from an EMBL/GenBank/DDBJ whole genome shotgun (WGS) entry which is preliminary data.</text>
</comment>